<evidence type="ECO:0008006" key="5">
    <source>
        <dbReference type="Google" id="ProtNLM"/>
    </source>
</evidence>
<comment type="caution">
    <text evidence="3">The sequence shown here is derived from an EMBL/GenBank/DDBJ whole genome shotgun (WGS) entry which is preliminary data.</text>
</comment>
<dbReference type="PANTHER" id="PTHR12526:SF510">
    <property type="entry name" value="D-INOSITOL 3-PHOSPHATE GLYCOSYLTRANSFERASE"/>
    <property type="match status" value="1"/>
</dbReference>
<dbReference type="SUPFAM" id="SSF53756">
    <property type="entry name" value="UDP-Glycosyltransferase/glycogen phosphorylase"/>
    <property type="match status" value="1"/>
</dbReference>
<evidence type="ECO:0000313" key="4">
    <source>
        <dbReference type="Proteomes" id="UP000019141"/>
    </source>
</evidence>
<sequence>MRPNLTGHNNVFAFIRKGPVPICNEHVSTHLHGHFPGYRMEIIDLTSWLRSRPAMLAFALIATLRAHGTAILKQRKPIKECLWRTIYLNQKVKQFMANKARQTPYAFTFQMQSLFDASVPGIPHFLYTDHTNLANRHYPHVDDNVFYPQHSRLVEQAVYDHASGIFTRSRHVTQSVIEDYHTDPAKVHCVYAGSNVPLDDIAPLDHANYTNKHILFVGIDWNRKGGPELAAAFEKILVVHPDAQLTIVGASPELNLPNCHVAGRVSAQDLNAYYRRASIFCLPTKREPFGIVFIEALAHQLPIVGTDIGAIPDFVEHGANGYLVPPFDIPALTEALLTLLGNPDQCQRFGAYGNTRILTRYNWECVAAAMASHMQHVLEAHTVLY</sequence>
<keyword evidence="2" id="KW-0808">Transferase</keyword>
<gene>
    <name evidence="3" type="ORF">ETSY1_41030</name>
</gene>
<dbReference type="Gene3D" id="3.40.50.2000">
    <property type="entry name" value="Glycogen Phosphorylase B"/>
    <property type="match status" value="2"/>
</dbReference>
<protein>
    <recommendedName>
        <fullName evidence="5">Glycosyl transferase family 1 domain-containing protein</fullName>
    </recommendedName>
</protein>
<dbReference type="Pfam" id="PF13692">
    <property type="entry name" value="Glyco_trans_1_4"/>
    <property type="match status" value="1"/>
</dbReference>
<dbReference type="CDD" id="cd03801">
    <property type="entry name" value="GT4_PimA-like"/>
    <property type="match status" value="1"/>
</dbReference>
<keyword evidence="4" id="KW-1185">Reference proteome</keyword>
<dbReference type="PANTHER" id="PTHR12526">
    <property type="entry name" value="GLYCOSYLTRANSFERASE"/>
    <property type="match status" value="1"/>
</dbReference>
<dbReference type="GO" id="GO:0016757">
    <property type="term" value="F:glycosyltransferase activity"/>
    <property type="evidence" value="ECO:0007669"/>
    <property type="project" value="UniProtKB-KW"/>
</dbReference>
<dbReference type="EMBL" id="AZHW01001324">
    <property type="protein sequence ID" value="ETW93031.1"/>
    <property type="molecule type" value="Genomic_DNA"/>
</dbReference>
<dbReference type="HOGENOM" id="CLU_009583_40_0_7"/>
<evidence type="ECO:0000256" key="2">
    <source>
        <dbReference type="ARBA" id="ARBA00022679"/>
    </source>
</evidence>
<proteinExistence type="predicted"/>
<organism evidence="3 4">
    <name type="scientific">Entotheonella factor</name>
    <dbReference type="NCBI Taxonomy" id="1429438"/>
    <lineage>
        <taxon>Bacteria</taxon>
        <taxon>Pseudomonadati</taxon>
        <taxon>Nitrospinota/Tectimicrobiota group</taxon>
        <taxon>Candidatus Tectimicrobiota</taxon>
        <taxon>Candidatus Entotheonellia</taxon>
        <taxon>Candidatus Entotheonellales</taxon>
        <taxon>Candidatus Entotheonellaceae</taxon>
        <taxon>Candidatus Entotheonella</taxon>
    </lineage>
</organism>
<reference evidence="3 4" key="1">
    <citation type="journal article" date="2014" name="Nature">
        <title>An environmental bacterial taxon with a large and distinct metabolic repertoire.</title>
        <authorList>
            <person name="Wilson M.C."/>
            <person name="Mori T."/>
            <person name="Ruckert C."/>
            <person name="Uria A.R."/>
            <person name="Helf M.J."/>
            <person name="Takada K."/>
            <person name="Gernert C."/>
            <person name="Steffens U.A."/>
            <person name="Heycke N."/>
            <person name="Schmitt S."/>
            <person name="Rinke C."/>
            <person name="Helfrich E.J."/>
            <person name="Brachmann A.O."/>
            <person name="Gurgui C."/>
            <person name="Wakimoto T."/>
            <person name="Kracht M."/>
            <person name="Crusemann M."/>
            <person name="Hentschel U."/>
            <person name="Abe I."/>
            <person name="Matsunaga S."/>
            <person name="Kalinowski J."/>
            <person name="Takeyama H."/>
            <person name="Piel J."/>
        </authorList>
    </citation>
    <scope>NUCLEOTIDE SEQUENCE [LARGE SCALE GENOMIC DNA]</scope>
    <source>
        <strain evidence="4">TSY1</strain>
    </source>
</reference>
<dbReference type="AlphaFoldDB" id="W4L6Q7"/>
<evidence type="ECO:0000256" key="1">
    <source>
        <dbReference type="ARBA" id="ARBA00022676"/>
    </source>
</evidence>
<dbReference type="Proteomes" id="UP000019141">
    <property type="component" value="Unassembled WGS sequence"/>
</dbReference>
<name>W4L6Q7_ENTF1</name>
<evidence type="ECO:0000313" key="3">
    <source>
        <dbReference type="EMBL" id="ETW93031.1"/>
    </source>
</evidence>
<keyword evidence="1" id="KW-0328">Glycosyltransferase</keyword>
<accession>W4L6Q7</accession>